<accession>A0A4R8WB66</accession>
<evidence type="ECO:0000256" key="1">
    <source>
        <dbReference type="SAM" id="MobiDB-lite"/>
    </source>
</evidence>
<evidence type="ECO:0000259" key="3">
    <source>
        <dbReference type="PROSITE" id="PS50965"/>
    </source>
</evidence>
<dbReference type="Pfam" id="PF08378">
    <property type="entry name" value="NERD"/>
    <property type="match status" value="1"/>
</dbReference>
<proteinExistence type="predicted"/>
<dbReference type="Proteomes" id="UP000297643">
    <property type="component" value="Unassembled WGS sequence"/>
</dbReference>
<evidence type="ECO:0000313" key="5">
    <source>
        <dbReference type="Proteomes" id="UP000297643"/>
    </source>
</evidence>
<dbReference type="PROSITE" id="PS50965">
    <property type="entry name" value="NERD"/>
    <property type="match status" value="1"/>
</dbReference>
<comment type="caution">
    <text evidence="4">The sequence shown here is derived from an EMBL/GenBank/DDBJ whole genome shotgun (WGS) entry which is preliminary data.</text>
</comment>
<evidence type="ECO:0000256" key="2">
    <source>
        <dbReference type="SAM" id="Phobius"/>
    </source>
</evidence>
<feature type="region of interest" description="Disordered" evidence="1">
    <location>
        <begin position="1"/>
        <end position="21"/>
    </location>
</feature>
<feature type="transmembrane region" description="Helical" evidence="2">
    <location>
        <begin position="276"/>
        <end position="300"/>
    </location>
</feature>
<dbReference type="AlphaFoldDB" id="A0A4R8WB66"/>
<gene>
    <name evidence="4" type="ORF">E3O32_05540</name>
</gene>
<name>A0A4R8WB66_9MICO</name>
<keyword evidence="2" id="KW-1133">Transmembrane helix</keyword>
<keyword evidence="5" id="KW-1185">Reference proteome</keyword>
<reference evidence="4 5" key="1">
    <citation type="submission" date="2019-03" db="EMBL/GenBank/DDBJ databases">
        <title>Genomics of glacier-inhabiting Cryobacterium strains.</title>
        <authorList>
            <person name="Liu Q."/>
            <person name="Xin Y.-H."/>
        </authorList>
    </citation>
    <scope>NUCLEOTIDE SEQUENCE [LARGE SCALE GENOMIC DNA]</scope>
    <source>
        <strain evidence="4 5">RHLT2-21</strain>
    </source>
</reference>
<feature type="domain" description="NERD" evidence="3">
    <location>
        <begin position="83"/>
        <end position="194"/>
    </location>
</feature>
<dbReference type="EMBL" id="SOFM01000012">
    <property type="protein sequence ID" value="TFC05821.1"/>
    <property type="molecule type" value="Genomic_DNA"/>
</dbReference>
<evidence type="ECO:0000313" key="4">
    <source>
        <dbReference type="EMBL" id="TFC05821.1"/>
    </source>
</evidence>
<keyword evidence="2" id="KW-0812">Transmembrane</keyword>
<dbReference type="InterPro" id="IPR011528">
    <property type="entry name" value="NERD"/>
</dbReference>
<feature type="compositionally biased region" description="Polar residues" evidence="1">
    <location>
        <begin position="1"/>
        <end position="17"/>
    </location>
</feature>
<protein>
    <submittedName>
        <fullName evidence="4">NERD domain-containing protein</fullName>
    </submittedName>
</protein>
<sequence>MTIQAPTTRPSTGNQPSAVEVPTVEVPTVEVPAVGGRTMGEQPAAHAVIDLLLRQQAESPTRSVVGRVFGYSPLAAESVSWYLGAKGEIDVAAMLATLPPSWSVFHSLPIGKKGADIDHLVIGPGGVFTINTKNHTGKGVWVAGQTLMVSGYKAPHIRNAEYEADRVTKLLRERMPRLAAAHPVVAVVNAKSLTITKKPERVAVVTGPALRRWLMTRPVVLGPAELADLRAVIDNPDTWPAPLFSATPNAQDLFQALDAEVRTALLRRTIWKLTGIAALVGGLLLAAPALSAAMIGLASIG</sequence>
<organism evidence="4 5">
    <name type="scientific">Cryobacterium mannosilyticum</name>
    <dbReference type="NCBI Taxonomy" id="1259190"/>
    <lineage>
        <taxon>Bacteria</taxon>
        <taxon>Bacillati</taxon>
        <taxon>Actinomycetota</taxon>
        <taxon>Actinomycetes</taxon>
        <taxon>Micrococcales</taxon>
        <taxon>Microbacteriaceae</taxon>
        <taxon>Cryobacterium</taxon>
    </lineage>
</organism>
<keyword evidence="2" id="KW-0472">Membrane</keyword>